<accession>A0AAE0FZF3</accession>
<feature type="compositionally biased region" description="Polar residues" evidence="1">
    <location>
        <begin position="206"/>
        <end position="220"/>
    </location>
</feature>
<evidence type="ECO:0000313" key="2">
    <source>
        <dbReference type="EMBL" id="KAK3268837.1"/>
    </source>
</evidence>
<proteinExistence type="predicted"/>
<evidence type="ECO:0000313" key="3">
    <source>
        <dbReference type="Proteomes" id="UP001190700"/>
    </source>
</evidence>
<comment type="caution">
    <text evidence="2">The sequence shown here is derived from an EMBL/GenBank/DDBJ whole genome shotgun (WGS) entry which is preliminary data.</text>
</comment>
<keyword evidence="3" id="KW-1185">Reference proteome</keyword>
<name>A0AAE0FZF3_9CHLO</name>
<protein>
    <submittedName>
        <fullName evidence="2">Uncharacterized protein</fullName>
    </submittedName>
</protein>
<organism evidence="2 3">
    <name type="scientific">Cymbomonas tetramitiformis</name>
    <dbReference type="NCBI Taxonomy" id="36881"/>
    <lineage>
        <taxon>Eukaryota</taxon>
        <taxon>Viridiplantae</taxon>
        <taxon>Chlorophyta</taxon>
        <taxon>Pyramimonadophyceae</taxon>
        <taxon>Pyramimonadales</taxon>
        <taxon>Pyramimonadaceae</taxon>
        <taxon>Cymbomonas</taxon>
    </lineage>
</organism>
<sequence length="373" mass="37019">MPLTGNAKVALSSVTSLWERGEGLDDMDTILSEPQPCSEGRFSPEDAGSAYCDDLDNILLEPQPRYNSGGLSQELAPTELSQDYPSKQSSTFMKLYTSLPRSLAGRGAVAEPSSEVADSRAMVATLVTASIAGAVAGGAVAGPWGMAAGYKGGALVVAAGTAVGGGLAFDKTKKTAQLSEGLDETFADEEPSEMDANCVPLPVSVGASSEDGQNPSVEPTDNSDEDAEIDTSSAGESEAVSSLHIGPDVGAVKETSRLTWAATISSAASSTLTMPATLARGAASGVSQGVSGVASGLSVGVSTVCSGVSTGVVSGCTVVSTGVTTGVTAVSTGAAKMSSGVKTGVSDGVSIVAKTTTTLSEGVCAAWSKGPRA</sequence>
<dbReference type="AlphaFoldDB" id="A0AAE0FZF3"/>
<feature type="region of interest" description="Disordered" evidence="1">
    <location>
        <begin position="186"/>
        <end position="246"/>
    </location>
</feature>
<dbReference type="Proteomes" id="UP001190700">
    <property type="component" value="Unassembled WGS sequence"/>
</dbReference>
<evidence type="ECO:0000256" key="1">
    <source>
        <dbReference type="SAM" id="MobiDB-lite"/>
    </source>
</evidence>
<reference evidence="2 3" key="1">
    <citation type="journal article" date="2015" name="Genome Biol. Evol.">
        <title>Comparative Genomics of a Bacterivorous Green Alga Reveals Evolutionary Causalities and Consequences of Phago-Mixotrophic Mode of Nutrition.</title>
        <authorList>
            <person name="Burns J.A."/>
            <person name="Paasch A."/>
            <person name="Narechania A."/>
            <person name="Kim E."/>
        </authorList>
    </citation>
    <scope>NUCLEOTIDE SEQUENCE [LARGE SCALE GENOMIC DNA]</scope>
    <source>
        <strain evidence="2 3">PLY_AMNH</strain>
    </source>
</reference>
<gene>
    <name evidence="2" type="ORF">CYMTET_22681</name>
</gene>
<feature type="region of interest" description="Disordered" evidence="1">
    <location>
        <begin position="27"/>
        <end position="46"/>
    </location>
</feature>
<dbReference type="EMBL" id="LGRX02011540">
    <property type="protein sequence ID" value="KAK3268837.1"/>
    <property type="molecule type" value="Genomic_DNA"/>
</dbReference>